<proteinExistence type="predicted"/>
<organism evidence="1 2">
    <name type="scientific">Saccharomyces eubayanus</name>
    <name type="common">Yeast</name>
    <dbReference type="NCBI Taxonomy" id="1080349"/>
    <lineage>
        <taxon>Eukaryota</taxon>
        <taxon>Fungi</taxon>
        <taxon>Dikarya</taxon>
        <taxon>Ascomycota</taxon>
        <taxon>Saccharomycotina</taxon>
        <taxon>Saccharomycetes</taxon>
        <taxon>Saccharomycetales</taxon>
        <taxon>Saccharomycetaceae</taxon>
        <taxon>Saccharomyces</taxon>
    </lineage>
</organism>
<reference evidence="1" key="1">
    <citation type="submission" date="2022-08" db="EMBL/GenBank/DDBJ databases">
        <authorList>
            <person name="Byrne P K."/>
        </authorList>
    </citation>
    <scope>NUCLEOTIDE SEQUENCE</scope>
    <source>
        <strain evidence="1">UCD650</strain>
    </source>
</reference>
<sequence>MWRGVLTATVSGLGACVYKVSGSSLTELLSRVFSLTLFLYNITSSKQANTNKLTLHPHKTNTQSTMVAFLELTSAVSQPFVIPSLSPVSQPSSRKNSDVSADDLNLAIANAALLGAAAPNNAHPRKNSLTLL</sequence>
<dbReference type="PROSITE" id="PS51257">
    <property type="entry name" value="PROKAR_LIPOPROTEIN"/>
    <property type="match status" value="1"/>
</dbReference>
<accession>A0ABN8VM33</accession>
<keyword evidence="2" id="KW-1185">Reference proteome</keyword>
<evidence type="ECO:0000313" key="2">
    <source>
        <dbReference type="Proteomes" id="UP001152964"/>
    </source>
</evidence>
<dbReference type="EMBL" id="OX291506">
    <property type="protein sequence ID" value="CAI1773334.1"/>
    <property type="molecule type" value="Genomic_DNA"/>
</dbReference>
<dbReference type="Proteomes" id="UP001152964">
    <property type="component" value="Chromosome 16"/>
</dbReference>
<gene>
    <name evidence="1" type="primary">U6500P03170</name>
    <name evidence="1" type="ORF">SEUBUCD650_0P03170</name>
</gene>
<dbReference type="Pfam" id="PF22044">
    <property type="entry name" value="SPO24"/>
    <property type="match status" value="1"/>
</dbReference>
<evidence type="ECO:0000313" key="1">
    <source>
        <dbReference type="EMBL" id="CAI1773334.1"/>
    </source>
</evidence>
<dbReference type="InterPro" id="IPR054415">
    <property type="entry name" value="SPO24"/>
</dbReference>
<name>A0ABN8VM33_SACEU</name>
<protein>
    <submittedName>
        <fullName evidence="1">Uncharacterized protein</fullName>
    </submittedName>
</protein>